<dbReference type="NCBIfam" id="TIGR04350">
    <property type="entry name" value="C_S_lyase_PatB"/>
    <property type="match status" value="1"/>
</dbReference>
<dbReference type="EC" id="4.4.1.13" evidence="2"/>
<keyword evidence="4" id="KW-0456">Lyase</keyword>
<organism evidence="7 8">
    <name type="scientific">Vibrio ponticus</name>
    <dbReference type="NCBI Taxonomy" id="265668"/>
    <lineage>
        <taxon>Bacteria</taxon>
        <taxon>Pseudomonadati</taxon>
        <taxon>Pseudomonadota</taxon>
        <taxon>Gammaproteobacteria</taxon>
        <taxon>Vibrionales</taxon>
        <taxon>Vibrionaceae</taxon>
        <taxon>Vibrio</taxon>
    </lineage>
</organism>
<evidence type="ECO:0000256" key="3">
    <source>
        <dbReference type="ARBA" id="ARBA00022898"/>
    </source>
</evidence>
<evidence type="ECO:0000256" key="2">
    <source>
        <dbReference type="ARBA" id="ARBA00012224"/>
    </source>
</evidence>
<dbReference type="InterPro" id="IPR015421">
    <property type="entry name" value="PyrdxlP-dep_Trfase_major"/>
</dbReference>
<dbReference type="Gene3D" id="3.90.1150.10">
    <property type="entry name" value="Aspartate Aminotransferase, domain 1"/>
    <property type="match status" value="1"/>
</dbReference>
<name>A0ABX3FTM5_9VIBR</name>
<feature type="domain" description="Aminotransferase class I/classII large" evidence="6">
    <location>
        <begin position="34"/>
        <end position="378"/>
    </location>
</feature>
<comment type="similarity">
    <text evidence="5">Belongs to the class-II pyridoxal-phosphate-dependent aminotransferase family. MalY/PatB cystathionine beta-lyase subfamily.</text>
</comment>
<sequence length="395" mass="45401">MKYNFDNIVDRSGTDSMKWEHISMFYPKAQDDVLSMWVADMDFACAPQILDAIKQRTDRQILGYSHSSNEQFLDAVQGWFSRRFNWTVDKESIVYAPGIVPALGFLANILAEEGEGILIQRPVYYPFTRMIEKNNRKLVNNPLRYQNGDWFMDLDDLENKIVSENVKAIFFCSPHNPTGRVWTVTELEGFLSICKRHNLWVVSDEIHFDLIRKGIKHTPLELIDPSYKHRIITCTAPSKSFNLAGVQLSNIVINDEEMRNNWHEFMHGRFGLGDPNAFALVACQAAYNEAESWLNQVNEYIDGNFNFIREFINENNLKMRLVGGEGTYLAWIDMRAYNLTDEQLTELVLEKANIALDDGYIFGEEGTGFQRINVACPRSRVVQCMNSLKAAFSGL</sequence>
<dbReference type="PANTHER" id="PTHR43525:SF1">
    <property type="entry name" value="PROTEIN MALY"/>
    <property type="match status" value="1"/>
</dbReference>
<evidence type="ECO:0000259" key="6">
    <source>
        <dbReference type="Pfam" id="PF00155"/>
    </source>
</evidence>
<reference evidence="7 8" key="1">
    <citation type="submission" date="2016-09" db="EMBL/GenBank/DDBJ databases">
        <title>Genomic Taxonomy of the Vibrionaceae.</title>
        <authorList>
            <person name="Gonzalez-Castillo A."/>
            <person name="Gomez-Gil B."/>
            <person name="Enciso-Ibarra K."/>
        </authorList>
    </citation>
    <scope>NUCLEOTIDE SEQUENCE [LARGE SCALE GENOMIC DNA]</scope>
    <source>
        <strain evidence="7 8">CAIM 1731</strain>
    </source>
</reference>
<keyword evidence="3" id="KW-0663">Pyridoxal phosphate</keyword>
<dbReference type="Pfam" id="PF00155">
    <property type="entry name" value="Aminotran_1_2"/>
    <property type="match status" value="1"/>
</dbReference>
<evidence type="ECO:0000313" key="8">
    <source>
        <dbReference type="Proteomes" id="UP000186206"/>
    </source>
</evidence>
<evidence type="ECO:0000256" key="4">
    <source>
        <dbReference type="ARBA" id="ARBA00023239"/>
    </source>
</evidence>
<evidence type="ECO:0000256" key="1">
    <source>
        <dbReference type="ARBA" id="ARBA00001933"/>
    </source>
</evidence>
<gene>
    <name evidence="7" type="ORF">BIY21_20510</name>
</gene>
<dbReference type="Proteomes" id="UP000186206">
    <property type="component" value="Unassembled WGS sequence"/>
</dbReference>
<comment type="caution">
    <text evidence="7">The sequence shown here is derived from an EMBL/GenBank/DDBJ whole genome shotgun (WGS) entry which is preliminary data.</text>
</comment>
<dbReference type="CDD" id="cd00609">
    <property type="entry name" value="AAT_like"/>
    <property type="match status" value="1"/>
</dbReference>
<dbReference type="PANTHER" id="PTHR43525">
    <property type="entry name" value="PROTEIN MALY"/>
    <property type="match status" value="1"/>
</dbReference>
<protein>
    <recommendedName>
        <fullName evidence="2">cysteine-S-conjugate beta-lyase</fullName>
        <ecNumber evidence="2">4.4.1.13</ecNumber>
    </recommendedName>
</protein>
<dbReference type="EMBL" id="MJMI01000010">
    <property type="protein sequence ID" value="OLQ95808.1"/>
    <property type="molecule type" value="Genomic_DNA"/>
</dbReference>
<dbReference type="Gene3D" id="3.40.640.10">
    <property type="entry name" value="Type I PLP-dependent aspartate aminotransferase-like (Major domain)"/>
    <property type="match status" value="1"/>
</dbReference>
<dbReference type="RefSeq" id="WP_075647679.1">
    <property type="nucleotide sequence ID" value="NZ_AP019659.1"/>
</dbReference>
<evidence type="ECO:0000313" key="7">
    <source>
        <dbReference type="EMBL" id="OLQ95808.1"/>
    </source>
</evidence>
<dbReference type="InterPro" id="IPR015424">
    <property type="entry name" value="PyrdxlP-dep_Trfase"/>
</dbReference>
<comment type="cofactor">
    <cofactor evidence="1">
        <name>pyridoxal 5'-phosphate</name>
        <dbReference type="ChEBI" id="CHEBI:597326"/>
    </cofactor>
</comment>
<dbReference type="InterPro" id="IPR015422">
    <property type="entry name" value="PyrdxlP-dep_Trfase_small"/>
</dbReference>
<proteinExistence type="inferred from homology"/>
<evidence type="ECO:0000256" key="5">
    <source>
        <dbReference type="ARBA" id="ARBA00037974"/>
    </source>
</evidence>
<dbReference type="InterPro" id="IPR027619">
    <property type="entry name" value="C-S_lyase_PatB-like"/>
</dbReference>
<accession>A0ABX3FTM5</accession>
<dbReference type="InterPro" id="IPR004839">
    <property type="entry name" value="Aminotransferase_I/II_large"/>
</dbReference>
<keyword evidence="8" id="KW-1185">Reference proteome</keyword>
<dbReference type="SUPFAM" id="SSF53383">
    <property type="entry name" value="PLP-dependent transferases"/>
    <property type="match status" value="1"/>
</dbReference>
<dbReference type="InterPro" id="IPR051798">
    <property type="entry name" value="Class-II_PLP-Dep_Aminotrans"/>
</dbReference>